<dbReference type="InterPro" id="IPR036108">
    <property type="entry name" value="4pyrrol_syn_uPrphyn_synt_sf"/>
</dbReference>
<dbReference type="Gene3D" id="3.40.50.10090">
    <property type="match status" value="2"/>
</dbReference>
<dbReference type="EMBL" id="CP123584">
    <property type="protein sequence ID" value="WZK89177.1"/>
    <property type="molecule type" value="Genomic_DNA"/>
</dbReference>
<evidence type="ECO:0000313" key="3">
    <source>
        <dbReference type="Proteomes" id="UP001623232"/>
    </source>
</evidence>
<dbReference type="SUPFAM" id="SSF69618">
    <property type="entry name" value="HemD-like"/>
    <property type="match status" value="1"/>
</dbReference>
<feature type="domain" description="Tetrapyrrole biosynthesis uroporphyrinogen III synthase" evidence="1">
    <location>
        <begin position="30"/>
        <end position="219"/>
    </location>
</feature>
<gene>
    <name evidence="2" type="ORF">QEZ52_01100</name>
</gene>
<sequence>MAGLLMTRPVAASRKFVAGLPDWVLALAPVVISPLLDIRESHVGVDLAGINGVIFTSSNGVRWARRLSPDVPAYCVGAATTWAAKNAGWPAEMRGENAETLIRSLTDVPVTAPLLHIRGCHGRGDVAQSLSGAGVPCSEVVVYEQQLLPLTEEARNLLMACNDIIVPLFSPRSARQFADTCPTGANPHLIAMSSAVANQLKELKFKSLTECETPDADAMKTQIINLCKSLHRVEGDGPAQ</sequence>
<dbReference type="Proteomes" id="UP001623232">
    <property type="component" value="Chromosome"/>
</dbReference>
<name>A0ABZ2XV36_9RHOB</name>
<organism evidence="2 3">
    <name type="scientific">Aliisedimentitalea scapharcae</name>
    <dbReference type="NCBI Taxonomy" id="1524259"/>
    <lineage>
        <taxon>Bacteria</taxon>
        <taxon>Pseudomonadati</taxon>
        <taxon>Pseudomonadota</taxon>
        <taxon>Alphaproteobacteria</taxon>
        <taxon>Rhodobacterales</taxon>
        <taxon>Roseobacteraceae</taxon>
        <taxon>Aliisedimentitalea</taxon>
    </lineage>
</organism>
<proteinExistence type="predicted"/>
<accession>A0ABZ2XV36</accession>
<dbReference type="RefSeq" id="WP_406647190.1">
    <property type="nucleotide sequence ID" value="NZ_CP123584.1"/>
</dbReference>
<evidence type="ECO:0000259" key="1">
    <source>
        <dbReference type="Pfam" id="PF02602"/>
    </source>
</evidence>
<evidence type="ECO:0000313" key="2">
    <source>
        <dbReference type="EMBL" id="WZK89177.1"/>
    </source>
</evidence>
<dbReference type="GO" id="GO:0004852">
    <property type="term" value="F:uroporphyrinogen-III synthase activity"/>
    <property type="evidence" value="ECO:0007669"/>
    <property type="project" value="UniProtKB-EC"/>
</dbReference>
<dbReference type="CDD" id="cd06578">
    <property type="entry name" value="HemD"/>
    <property type="match status" value="1"/>
</dbReference>
<keyword evidence="2" id="KW-0456">Lyase</keyword>
<protein>
    <submittedName>
        <fullName evidence="2">Uroporphyrinogen-III synthase</fullName>
        <ecNumber evidence="2">4.2.1.75</ecNumber>
    </submittedName>
</protein>
<dbReference type="EC" id="4.2.1.75" evidence="2"/>
<reference evidence="2 3" key="1">
    <citation type="submission" date="2023-04" db="EMBL/GenBank/DDBJ databases">
        <title>Complete genome sequence of Alisedimentitalea scapharcae.</title>
        <authorList>
            <person name="Rong J.-C."/>
            <person name="Yi M.-L."/>
            <person name="Zhao Q."/>
        </authorList>
    </citation>
    <scope>NUCLEOTIDE SEQUENCE [LARGE SCALE GENOMIC DNA]</scope>
    <source>
        <strain evidence="2 3">KCTC 42119</strain>
    </source>
</reference>
<keyword evidence="3" id="KW-1185">Reference proteome</keyword>
<dbReference type="Pfam" id="PF02602">
    <property type="entry name" value="HEM4"/>
    <property type="match status" value="1"/>
</dbReference>
<dbReference type="InterPro" id="IPR003754">
    <property type="entry name" value="4pyrrol_synth_uPrphyn_synth"/>
</dbReference>